<comment type="caution">
    <text evidence="2">The sequence shown here is derived from an EMBL/GenBank/DDBJ whole genome shotgun (WGS) entry which is preliminary data.</text>
</comment>
<keyword evidence="3" id="KW-1185">Reference proteome</keyword>
<sequence>MTIETAPGTERIRPRDRDAIVNSLRAGVVPRIGQQHIQVGRAGELAALLTDIERVADNGSAARFVIGEYGSGKTFFLQLVRSVALQKKLVTVHADLSPDRRLHATGGQARSLYSELMRNMATRAKPDGGAMGSVVERFVTSALSDARATDRSPEAVIRSGLNQLTELTGGYDFADVVAKYWQGHDTGNEQLKSDAVRWLRGEFTTRTDARAALGVRTIVDDANFYDQLKLLARFVRLAGFDGLLVGLDEMVNLYKLANSQARNSNYEQILRILNDALQGSAAGIGFLFGGTPDFLTDSRRGLYSYTALQSRLSENTFATSGRADLTGPVIRLASLTPEDLYVLLSKLVHVHASGNSAAYLLPAEGLHAFMNHCSSKIGDAYFRTPRNTIRSFLDLLAILEQNPDLQWTQVIGSVPLALESNPDLDPLPDETAADQSASSGADDELSTFRL</sequence>
<evidence type="ECO:0000256" key="1">
    <source>
        <dbReference type="SAM" id="MobiDB-lite"/>
    </source>
</evidence>
<keyword evidence="2" id="KW-0067">ATP-binding</keyword>
<dbReference type="InterPro" id="IPR021228">
    <property type="entry name" value="BrxD"/>
</dbReference>
<evidence type="ECO:0000313" key="2">
    <source>
        <dbReference type="EMBL" id="MFC0623256.1"/>
    </source>
</evidence>
<dbReference type="Pfam" id="PF10923">
    <property type="entry name" value="BrxC_BrxD"/>
    <property type="match status" value="1"/>
</dbReference>
<organism evidence="2 3">
    <name type="scientific">Kribbella deserti</name>
    <dbReference type="NCBI Taxonomy" id="1926257"/>
    <lineage>
        <taxon>Bacteria</taxon>
        <taxon>Bacillati</taxon>
        <taxon>Actinomycetota</taxon>
        <taxon>Actinomycetes</taxon>
        <taxon>Propionibacteriales</taxon>
        <taxon>Kribbellaceae</taxon>
        <taxon>Kribbella</taxon>
    </lineage>
</organism>
<dbReference type="Proteomes" id="UP001589890">
    <property type="component" value="Unassembled WGS sequence"/>
</dbReference>
<gene>
    <name evidence="2" type="ORF">ACFFGN_04235</name>
</gene>
<feature type="region of interest" description="Disordered" evidence="1">
    <location>
        <begin position="422"/>
        <end position="450"/>
    </location>
</feature>
<feature type="compositionally biased region" description="Acidic residues" evidence="1">
    <location>
        <begin position="441"/>
        <end position="450"/>
    </location>
</feature>
<proteinExistence type="predicted"/>
<dbReference type="RefSeq" id="WP_380043955.1">
    <property type="nucleotide sequence ID" value="NZ_JBHLTC010000005.1"/>
</dbReference>
<reference evidence="2 3" key="1">
    <citation type="submission" date="2024-09" db="EMBL/GenBank/DDBJ databases">
        <authorList>
            <person name="Sun Q."/>
            <person name="Mori K."/>
        </authorList>
    </citation>
    <scope>NUCLEOTIDE SEQUENCE [LARGE SCALE GENOMIC DNA]</scope>
    <source>
        <strain evidence="2 3">CGMCC 1.15906</strain>
    </source>
</reference>
<protein>
    <submittedName>
        <fullName evidence="2">ATP-binding protein</fullName>
    </submittedName>
</protein>
<evidence type="ECO:0000313" key="3">
    <source>
        <dbReference type="Proteomes" id="UP001589890"/>
    </source>
</evidence>
<dbReference type="EMBL" id="JBHLTC010000005">
    <property type="protein sequence ID" value="MFC0623256.1"/>
    <property type="molecule type" value="Genomic_DNA"/>
</dbReference>
<dbReference type="GO" id="GO:0005524">
    <property type="term" value="F:ATP binding"/>
    <property type="evidence" value="ECO:0007669"/>
    <property type="project" value="UniProtKB-KW"/>
</dbReference>
<name>A0ABV6QGW6_9ACTN</name>
<accession>A0ABV6QGW6</accession>
<keyword evidence="2" id="KW-0547">Nucleotide-binding</keyword>